<reference evidence="1" key="1">
    <citation type="submission" date="2014-09" db="EMBL/GenBank/DDBJ databases">
        <authorList>
            <person name="Magalhaes I.L.F."/>
            <person name="Oliveira U."/>
            <person name="Santos F.R."/>
            <person name="Vidigal T.H.D.A."/>
            <person name="Brescovit A.D."/>
            <person name="Santos A.J."/>
        </authorList>
    </citation>
    <scope>NUCLEOTIDE SEQUENCE</scope>
    <source>
        <tissue evidence="1">Shoot tissue taken approximately 20 cm above the soil surface</tissue>
    </source>
</reference>
<reference evidence="1" key="2">
    <citation type="journal article" date="2015" name="Data Brief">
        <title>Shoot transcriptome of the giant reed, Arundo donax.</title>
        <authorList>
            <person name="Barrero R.A."/>
            <person name="Guerrero F.D."/>
            <person name="Moolhuijzen P."/>
            <person name="Goolsby J.A."/>
            <person name="Tidwell J."/>
            <person name="Bellgard S.E."/>
            <person name="Bellgard M.I."/>
        </authorList>
    </citation>
    <scope>NUCLEOTIDE SEQUENCE</scope>
    <source>
        <tissue evidence="1">Shoot tissue taken approximately 20 cm above the soil surface</tissue>
    </source>
</reference>
<name>A0A0A9C4B4_ARUDO</name>
<sequence length="93" mass="10731">MAPSLRPFVSQCIIRQRTVAHALQNRRWVSDIRGHLTVQVLVDYLKVWDAVDNVMLQLGVQDQYVWKLSWTGVFSCKSAYGAFFTGSIRFAPW</sequence>
<accession>A0A0A9C4B4</accession>
<dbReference type="EMBL" id="GBRH01229675">
    <property type="protein sequence ID" value="JAD68220.1"/>
    <property type="molecule type" value="Transcribed_RNA"/>
</dbReference>
<evidence type="ECO:0000313" key="1">
    <source>
        <dbReference type="EMBL" id="JAD68220.1"/>
    </source>
</evidence>
<organism evidence="1">
    <name type="scientific">Arundo donax</name>
    <name type="common">Giant reed</name>
    <name type="synonym">Donax arundinaceus</name>
    <dbReference type="NCBI Taxonomy" id="35708"/>
    <lineage>
        <taxon>Eukaryota</taxon>
        <taxon>Viridiplantae</taxon>
        <taxon>Streptophyta</taxon>
        <taxon>Embryophyta</taxon>
        <taxon>Tracheophyta</taxon>
        <taxon>Spermatophyta</taxon>
        <taxon>Magnoliopsida</taxon>
        <taxon>Liliopsida</taxon>
        <taxon>Poales</taxon>
        <taxon>Poaceae</taxon>
        <taxon>PACMAD clade</taxon>
        <taxon>Arundinoideae</taxon>
        <taxon>Arundineae</taxon>
        <taxon>Arundo</taxon>
    </lineage>
</organism>
<proteinExistence type="predicted"/>
<protein>
    <submittedName>
        <fullName evidence="1">Uncharacterized protein</fullName>
    </submittedName>
</protein>
<dbReference type="AlphaFoldDB" id="A0A0A9C4B4"/>